<feature type="transmembrane region" description="Helical" evidence="1">
    <location>
        <begin position="104"/>
        <end position="122"/>
    </location>
</feature>
<dbReference type="CDD" id="cd01948">
    <property type="entry name" value="EAL"/>
    <property type="match status" value="1"/>
</dbReference>
<keyword evidence="1" id="KW-1133">Transmembrane helix</keyword>
<dbReference type="SMART" id="SM00267">
    <property type="entry name" value="GGDEF"/>
    <property type="match status" value="1"/>
</dbReference>
<reference evidence="4" key="1">
    <citation type="submission" date="2019-02" db="EMBL/GenBank/DDBJ databases">
        <authorList>
            <person name="Li S.-H."/>
        </authorList>
    </citation>
    <scope>NUCLEOTIDE SEQUENCE</scope>
    <source>
        <strain evidence="4">IMCC11814</strain>
    </source>
</reference>
<evidence type="ECO:0000259" key="2">
    <source>
        <dbReference type="PROSITE" id="PS50883"/>
    </source>
</evidence>
<dbReference type="CDD" id="cd01949">
    <property type="entry name" value="GGDEF"/>
    <property type="match status" value="1"/>
</dbReference>
<dbReference type="SUPFAM" id="SSF55073">
    <property type="entry name" value="Nucleotide cyclase"/>
    <property type="match status" value="1"/>
</dbReference>
<evidence type="ECO:0000259" key="3">
    <source>
        <dbReference type="PROSITE" id="PS50887"/>
    </source>
</evidence>
<dbReference type="InterPro" id="IPR001633">
    <property type="entry name" value="EAL_dom"/>
</dbReference>
<keyword evidence="1" id="KW-0472">Membrane</keyword>
<feature type="domain" description="GGDEF" evidence="3">
    <location>
        <begin position="278"/>
        <end position="422"/>
    </location>
</feature>
<sequence length="686" mass="76691">MPDTLEQNQTIYPAKMSALRQLGVRLIDRGIPTDIQVGDPDDLRRARIILSFTLILIILALVTGFYITWILPESERPKILISLTIAAMATFTIPLIFKYFFSLALAANLVLVAGFVVTLVIYTLSGGITGPLLHWCALFPVMAALMGCRRSAWLWAGISVTTIVFFAMADAAGFKFVDAIEFSQLEGPELWLQRFINVFSWTMILLAAVLLFEDHKNLQTSQLAAKNIELRTQIEQRFQAEQRSQYLAHYDQLTGLPNRRLFLEQLSAAIDQAPRINRTIALLFLDLDRFKEVNDTHGHDQGDQLLKQVAERLHSCVRLSDRVSHGSVSGLGNIARLGGDEFTIMLMGIRKHRDAAVVAQRILDSLNRPFIVDGLEVLIGTSIGISVLSEENRGAEDLVRNADLAMYKAKSAGKHNFKFHEESMNTDIVLRNTMTDALRSALDANELKLHYQPIIDTKTHVITGVEGLVRWMPEGREPVPTETLIQIAEESGLIIQLGEWVINEACRQFRDWQGIRINPPRIAINVSTEQFKRVDVAELVAASLKKHNLEAKHLEIEITEGAMMADESRTLLALEKLCAMGVSISLDDFGTGFSSLSYVNRFPIDTLKVDRSFISCVEYEKGSRAIATAVIALAHQLNLKVVGEGVENGAQEKFLFDNDCHEMQGYFYSKPLSPEEISSILVRGKL</sequence>
<dbReference type="PANTHER" id="PTHR44757">
    <property type="entry name" value="DIGUANYLATE CYCLASE DGCP"/>
    <property type="match status" value="1"/>
</dbReference>
<evidence type="ECO:0000313" key="5">
    <source>
        <dbReference type="Proteomes" id="UP001143304"/>
    </source>
</evidence>
<organism evidence="4 5">
    <name type="scientific">Candidatus Marimicrobium litorale</name>
    <dbReference type="NCBI Taxonomy" id="2518991"/>
    <lineage>
        <taxon>Bacteria</taxon>
        <taxon>Pseudomonadati</taxon>
        <taxon>Pseudomonadota</taxon>
        <taxon>Gammaproteobacteria</taxon>
        <taxon>Cellvibrionales</taxon>
        <taxon>Halieaceae</taxon>
        <taxon>Marimicrobium</taxon>
    </lineage>
</organism>
<proteinExistence type="predicted"/>
<accession>A0ABT3T8B1</accession>
<dbReference type="PROSITE" id="PS50887">
    <property type="entry name" value="GGDEF"/>
    <property type="match status" value="1"/>
</dbReference>
<protein>
    <submittedName>
        <fullName evidence="4">EAL domain-containing protein</fullName>
    </submittedName>
</protein>
<feature type="transmembrane region" description="Helical" evidence="1">
    <location>
        <begin position="194"/>
        <end position="212"/>
    </location>
</feature>
<feature type="domain" description="EAL" evidence="2">
    <location>
        <begin position="431"/>
        <end position="685"/>
    </location>
</feature>
<dbReference type="PROSITE" id="PS50883">
    <property type="entry name" value="EAL"/>
    <property type="match status" value="1"/>
</dbReference>
<comment type="caution">
    <text evidence="4">The sequence shown here is derived from an EMBL/GenBank/DDBJ whole genome shotgun (WGS) entry which is preliminary data.</text>
</comment>
<dbReference type="SUPFAM" id="SSF141868">
    <property type="entry name" value="EAL domain-like"/>
    <property type="match status" value="1"/>
</dbReference>
<dbReference type="InterPro" id="IPR029787">
    <property type="entry name" value="Nucleotide_cyclase"/>
</dbReference>
<dbReference type="InterPro" id="IPR035919">
    <property type="entry name" value="EAL_sf"/>
</dbReference>
<dbReference type="Gene3D" id="3.30.70.270">
    <property type="match status" value="1"/>
</dbReference>
<dbReference type="EMBL" id="SHNO01000001">
    <property type="protein sequence ID" value="MCX2978522.1"/>
    <property type="molecule type" value="Genomic_DNA"/>
</dbReference>
<dbReference type="NCBIfam" id="TIGR00254">
    <property type="entry name" value="GGDEF"/>
    <property type="match status" value="1"/>
</dbReference>
<name>A0ABT3T8B1_9GAMM</name>
<feature type="transmembrane region" description="Helical" evidence="1">
    <location>
        <begin position="79"/>
        <end position="97"/>
    </location>
</feature>
<keyword evidence="5" id="KW-1185">Reference proteome</keyword>
<evidence type="ECO:0000256" key="1">
    <source>
        <dbReference type="SAM" id="Phobius"/>
    </source>
</evidence>
<feature type="transmembrane region" description="Helical" evidence="1">
    <location>
        <begin position="48"/>
        <end position="67"/>
    </location>
</feature>
<dbReference type="InterPro" id="IPR000160">
    <property type="entry name" value="GGDEF_dom"/>
</dbReference>
<dbReference type="Proteomes" id="UP001143304">
    <property type="component" value="Unassembled WGS sequence"/>
</dbReference>
<dbReference type="InterPro" id="IPR043128">
    <property type="entry name" value="Rev_trsase/Diguanyl_cyclase"/>
</dbReference>
<dbReference type="SMART" id="SM00052">
    <property type="entry name" value="EAL"/>
    <property type="match status" value="1"/>
</dbReference>
<dbReference type="RefSeq" id="WP_279250218.1">
    <property type="nucleotide sequence ID" value="NZ_SHNO01000001.1"/>
</dbReference>
<keyword evidence="1" id="KW-0812">Transmembrane</keyword>
<dbReference type="PANTHER" id="PTHR44757:SF2">
    <property type="entry name" value="BIOFILM ARCHITECTURE MAINTENANCE PROTEIN MBAA"/>
    <property type="match status" value="1"/>
</dbReference>
<evidence type="ECO:0000313" key="4">
    <source>
        <dbReference type="EMBL" id="MCX2978522.1"/>
    </source>
</evidence>
<dbReference type="Pfam" id="PF00990">
    <property type="entry name" value="GGDEF"/>
    <property type="match status" value="1"/>
</dbReference>
<dbReference type="Pfam" id="PF00563">
    <property type="entry name" value="EAL"/>
    <property type="match status" value="1"/>
</dbReference>
<gene>
    <name evidence="4" type="ORF">EYC82_14240</name>
</gene>
<dbReference type="Gene3D" id="3.20.20.450">
    <property type="entry name" value="EAL domain"/>
    <property type="match status" value="1"/>
</dbReference>
<dbReference type="InterPro" id="IPR052155">
    <property type="entry name" value="Biofilm_reg_signaling"/>
</dbReference>
<feature type="transmembrane region" description="Helical" evidence="1">
    <location>
        <begin position="153"/>
        <end position="174"/>
    </location>
</feature>